<sequence>MQISSRFTIAIHIFSCIDTFEKSHKVTSDFLAGSIRVNPVIIRKLLSQLKAAGLVSVQRGSGGASIAKPPEQITFLDIYNAVECVDHGKLFHFHENPNPDCPVGRNIHQILDDKLQRVQEAMENELKKITLADVLRDTRNCISEDSK</sequence>
<dbReference type="GO" id="GO:0003700">
    <property type="term" value="F:DNA-binding transcription factor activity"/>
    <property type="evidence" value="ECO:0007669"/>
    <property type="project" value="TreeGrafter"/>
</dbReference>
<dbReference type="PANTHER" id="PTHR33221:SF15">
    <property type="entry name" value="HTH-TYPE TRANSCRIPTIONAL REGULATOR YWGB-RELATED"/>
    <property type="match status" value="1"/>
</dbReference>
<accession>A0A9D1ENX5</accession>
<dbReference type="SUPFAM" id="SSF46785">
    <property type="entry name" value="Winged helix' DNA-binding domain"/>
    <property type="match status" value="1"/>
</dbReference>
<dbReference type="Pfam" id="PF02082">
    <property type="entry name" value="Rrf2"/>
    <property type="match status" value="1"/>
</dbReference>
<dbReference type="Proteomes" id="UP000823982">
    <property type="component" value="Unassembled WGS sequence"/>
</dbReference>
<dbReference type="InterPro" id="IPR036390">
    <property type="entry name" value="WH_DNA-bd_sf"/>
</dbReference>
<protein>
    <submittedName>
        <fullName evidence="1">Rrf2 family transcriptional regulator</fullName>
    </submittedName>
</protein>
<dbReference type="PANTHER" id="PTHR33221">
    <property type="entry name" value="WINGED HELIX-TURN-HELIX TRANSCRIPTIONAL REGULATOR, RRF2 FAMILY"/>
    <property type="match status" value="1"/>
</dbReference>
<dbReference type="GO" id="GO:0005829">
    <property type="term" value="C:cytosol"/>
    <property type="evidence" value="ECO:0007669"/>
    <property type="project" value="TreeGrafter"/>
</dbReference>
<dbReference type="Gene3D" id="1.10.10.10">
    <property type="entry name" value="Winged helix-like DNA-binding domain superfamily/Winged helix DNA-binding domain"/>
    <property type="match status" value="1"/>
</dbReference>
<comment type="caution">
    <text evidence="1">The sequence shown here is derived from an EMBL/GenBank/DDBJ whole genome shotgun (WGS) entry which is preliminary data.</text>
</comment>
<evidence type="ECO:0000313" key="1">
    <source>
        <dbReference type="EMBL" id="HIS24505.1"/>
    </source>
</evidence>
<reference evidence="1" key="1">
    <citation type="submission" date="2020-10" db="EMBL/GenBank/DDBJ databases">
        <authorList>
            <person name="Gilroy R."/>
        </authorList>
    </citation>
    <scope>NUCLEOTIDE SEQUENCE</scope>
    <source>
        <strain evidence="1">CHK157-1446</strain>
    </source>
</reference>
<reference evidence="1" key="2">
    <citation type="journal article" date="2021" name="PeerJ">
        <title>Extensive microbial diversity within the chicken gut microbiome revealed by metagenomics and culture.</title>
        <authorList>
            <person name="Gilroy R."/>
            <person name="Ravi A."/>
            <person name="Getino M."/>
            <person name="Pursley I."/>
            <person name="Horton D.L."/>
            <person name="Alikhan N.F."/>
            <person name="Baker D."/>
            <person name="Gharbi K."/>
            <person name="Hall N."/>
            <person name="Watson M."/>
            <person name="Adriaenssens E.M."/>
            <person name="Foster-Nyarko E."/>
            <person name="Jarju S."/>
            <person name="Secka A."/>
            <person name="Antonio M."/>
            <person name="Oren A."/>
            <person name="Chaudhuri R.R."/>
            <person name="La Ragione R."/>
            <person name="Hildebrand F."/>
            <person name="Pallen M.J."/>
        </authorList>
    </citation>
    <scope>NUCLEOTIDE SEQUENCE</scope>
    <source>
        <strain evidence="1">CHK157-1446</strain>
    </source>
</reference>
<dbReference type="EMBL" id="DVIR01000034">
    <property type="protein sequence ID" value="HIS24505.1"/>
    <property type="molecule type" value="Genomic_DNA"/>
</dbReference>
<proteinExistence type="predicted"/>
<organism evidence="1 2">
    <name type="scientific">Candidatus Faeciplasma gallinarum</name>
    <dbReference type="NCBI Taxonomy" id="2840799"/>
    <lineage>
        <taxon>Bacteria</taxon>
        <taxon>Bacillati</taxon>
        <taxon>Bacillota</taxon>
        <taxon>Clostridia</taxon>
        <taxon>Eubacteriales</taxon>
        <taxon>Oscillospiraceae</taxon>
        <taxon>Oscillospiraceae incertae sedis</taxon>
        <taxon>Candidatus Faeciplasma</taxon>
    </lineage>
</organism>
<dbReference type="AlphaFoldDB" id="A0A9D1ENX5"/>
<name>A0A9D1ENX5_9FIRM</name>
<dbReference type="FunFam" id="1.10.10.10:FF:000138">
    <property type="entry name" value="Rrf2 family transcriptional regulator"/>
    <property type="match status" value="1"/>
</dbReference>
<dbReference type="PROSITE" id="PS51197">
    <property type="entry name" value="HTH_RRF2_2"/>
    <property type="match status" value="1"/>
</dbReference>
<dbReference type="InterPro" id="IPR036388">
    <property type="entry name" value="WH-like_DNA-bd_sf"/>
</dbReference>
<gene>
    <name evidence="1" type="ORF">IAD01_03780</name>
</gene>
<dbReference type="InterPro" id="IPR000944">
    <property type="entry name" value="Tscrpt_reg_Rrf2"/>
</dbReference>
<evidence type="ECO:0000313" key="2">
    <source>
        <dbReference type="Proteomes" id="UP000823982"/>
    </source>
</evidence>